<dbReference type="InterPro" id="IPR032675">
    <property type="entry name" value="LRR_dom_sf"/>
</dbReference>
<dbReference type="InterPro" id="IPR013210">
    <property type="entry name" value="LRR_N_plant-typ"/>
</dbReference>
<keyword evidence="17" id="KW-1185">Reference proteome</keyword>
<comment type="similarity">
    <text evidence="2">Belongs to the RLP family.</text>
</comment>
<dbReference type="Pfam" id="PF23598">
    <property type="entry name" value="LRR_14"/>
    <property type="match status" value="1"/>
</dbReference>
<accession>A0A2P6P9F1</accession>
<dbReference type="Proteomes" id="UP000238479">
    <property type="component" value="Chromosome 7"/>
</dbReference>
<evidence type="ECO:0000256" key="12">
    <source>
        <dbReference type="SAM" id="Phobius"/>
    </source>
</evidence>
<reference evidence="16 17" key="1">
    <citation type="journal article" date="2018" name="Nat. Genet.">
        <title>The Rosa genome provides new insights in the design of modern roses.</title>
        <authorList>
            <person name="Bendahmane M."/>
        </authorList>
    </citation>
    <scope>NUCLEOTIDE SEQUENCE [LARGE SCALE GENOMIC DNA]</scope>
    <source>
        <strain evidence="17">cv. Old Blush</strain>
    </source>
</reference>
<evidence type="ECO:0000256" key="13">
    <source>
        <dbReference type="SAM" id="SignalP"/>
    </source>
</evidence>
<dbReference type="InterPro" id="IPR055414">
    <property type="entry name" value="LRR_R13L4/SHOC2-like"/>
</dbReference>
<feature type="domain" description="Leucine-rich repeat-containing N-terminal plant-type" evidence="14">
    <location>
        <begin position="42"/>
        <end position="80"/>
    </location>
</feature>
<dbReference type="Pfam" id="PF13855">
    <property type="entry name" value="LRR_8"/>
    <property type="match status" value="2"/>
</dbReference>
<evidence type="ECO:0000259" key="15">
    <source>
        <dbReference type="Pfam" id="PF23598"/>
    </source>
</evidence>
<keyword evidence="4" id="KW-0433">Leucine-rich repeat</keyword>
<dbReference type="Gene3D" id="3.80.10.10">
    <property type="entry name" value="Ribonuclease Inhibitor"/>
    <property type="match status" value="6"/>
</dbReference>
<dbReference type="AlphaFoldDB" id="A0A2P6P9F1"/>
<comment type="caution">
    <text evidence="16">The sequence shown here is derived from an EMBL/GenBank/DDBJ whole genome shotgun (WGS) entry which is preliminary data.</text>
</comment>
<evidence type="ECO:0000256" key="11">
    <source>
        <dbReference type="ARBA" id="ARBA00023180"/>
    </source>
</evidence>
<evidence type="ECO:0000256" key="2">
    <source>
        <dbReference type="ARBA" id="ARBA00009592"/>
    </source>
</evidence>
<evidence type="ECO:0000256" key="5">
    <source>
        <dbReference type="ARBA" id="ARBA00022692"/>
    </source>
</evidence>
<dbReference type="FunFam" id="3.80.10.10:FF:000095">
    <property type="entry name" value="LRR receptor-like serine/threonine-protein kinase GSO1"/>
    <property type="match status" value="2"/>
</dbReference>
<dbReference type="Pfam" id="PF00560">
    <property type="entry name" value="LRR_1"/>
    <property type="match status" value="5"/>
</dbReference>
<gene>
    <name evidence="16" type="ORF">RchiOBHm_Chr7g0207421</name>
</gene>
<dbReference type="InterPro" id="IPR046956">
    <property type="entry name" value="RLP23-like"/>
</dbReference>
<evidence type="ECO:0000256" key="7">
    <source>
        <dbReference type="ARBA" id="ARBA00022737"/>
    </source>
</evidence>
<evidence type="ECO:0000256" key="6">
    <source>
        <dbReference type="ARBA" id="ARBA00022729"/>
    </source>
</evidence>
<evidence type="ECO:0000256" key="4">
    <source>
        <dbReference type="ARBA" id="ARBA00022614"/>
    </source>
</evidence>
<dbReference type="SMART" id="SM00369">
    <property type="entry name" value="LRR_TYP"/>
    <property type="match status" value="13"/>
</dbReference>
<keyword evidence="16" id="KW-0418">Kinase</keyword>
<dbReference type="InterPro" id="IPR001611">
    <property type="entry name" value="Leu-rich_rpt"/>
</dbReference>
<evidence type="ECO:0000256" key="3">
    <source>
        <dbReference type="ARBA" id="ARBA00022475"/>
    </source>
</evidence>
<keyword evidence="9 12" id="KW-0472">Membrane</keyword>
<feature type="domain" description="Disease resistance R13L4/SHOC-2-like LRR" evidence="15">
    <location>
        <begin position="235"/>
        <end position="458"/>
    </location>
</feature>
<keyword evidence="6 13" id="KW-0732">Signal</keyword>
<dbReference type="OMA" id="TASAVCC"/>
<evidence type="ECO:0000256" key="1">
    <source>
        <dbReference type="ARBA" id="ARBA00004251"/>
    </source>
</evidence>
<evidence type="ECO:0000313" key="17">
    <source>
        <dbReference type="Proteomes" id="UP000238479"/>
    </source>
</evidence>
<evidence type="ECO:0000256" key="9">
    <source>
        <dbReference type="ARBA" id="ARBA00023136"/>
    </source>
</evidence>
<dbReference type="Gramene" id="PRQ18561">
    <property type="protein sequence ID" value="PRQ18561"/>
    <property type="gene ID" value="RchiOBHm_Chr7g0207421"/>
</dbReference>
<feature type="transmembrane region" description="Helical" evidence="12">
    <location>
        <begin position="963"/>
        <end position="989"/>
    </location>
</feature>
<dbReference type="SMART" id="SM00365">
    <property type="entry name" value="LRR_SD22"/>
    <property type="match status" value="5"/>
</dbReference>
<sequence>MFFSIMSGRSMHSVLVGLVCLATASAVCCSSVGSSNNIMCLESERHALLQFKQGLVDDSNALASWKSEKDCCKWRGIECNNQTGHVTSLDFSFNYDPYLYSAEVPLSGEISPSLLELRYINYLDLSYIDFGEILIPKFIGSLSQLKKLKLTYANFSGPVPPQLGNLSNLHTLDLSSNDFEGMMIPKFIGSMSQLKELKLAYANFNGPIPPQLGNLSNLHTLDLSFNDFEGMMIPKFIGSLSQLKELKLAYANFNGPIPPQLGNLSNLHTLDLSSNDFEGMMIPKFIGSMSQLKELKLAYANFSGPVPPQLGNLSNLHTLDLYRNQVVSPENLEWLSHLSSLRYLNMSSVDLSKVVNWPPSLSKLTLLTELQLSLCNLPNVNLRSLSFINSSTSLQLLDLSYNSLNSSILYWIANVSSNFVHIDLSFNKLEGGIPKGFQNLCSLESLTLWHNQLSENFEDSVKTLSCAQNTLETLFLAENLFWGSLPDLSHFSKLRVLYLFSNQLNGSVSESVGQLSSLKWLDLSGNSLTGVITESHFLNLSRLQYLSLSGNRFSINPSSDWSPPFQLTGWLDMSSCKVGPAFPKWILTQTNLTQLYVSNAGLSGKLPNLSSTSLRYVNLSSNLFSGALPSFSPMLQHLYLSNNRFSGPLSSFCATQASHLSYLDISKNLLSGELPNCWMQFQNLISLNLGKNKLSGKIPSSLGSLQGIGILRLHDNNFSGELPSLENSTQLLMVDLGNNNLSGKIPIWIGQSLPNLVILRLRSNEFNGIIPFSLCSLAAIHVLDLSHNNISGSLPHCFDNITALADDRYHGFIVEIVWKGIEREFPNLIGMRSIDISSNYLIGEIPPSTASMTELKSLNLSRNKLTGKLPEDFGNMKMLESLDLSRNRISGKIPTSFASLNFLSVLDLSHNNLSGRIPSGTQLQGFNASQYMGNRGLCGPPLTQSCPGEGTEIDNKEHDNDDLISLGFFISVVLGFFTGFWMVCGSLLLKTSWRYAYFRFLDNAKDWIYVKTAVYKAKVQRRLQR</sequence>
<dbReference type="InterPro" id="IPR003591">
    <property type="entry name" value="Leu-rich_rpt_typical-subtyp"/>
</dbReference>
<proteinExistence type="inferred from homology"/>
<keyword evidence="10" id="KW-0675">Receptor</keyword>
<organism evidence="16 17">
    <name type="scientific">Rosa chinensis</name>
    <name type="common">China rose</name>
    <dbReference type="NCBI Taxonomy" id="74649"/>
    <lineage>
        <taxon>Eukaryota</taxon>
        <taxon>Viridiplantae</taxon>
        <taxon>Streptophyta</taxon>
        <taxon>Embryophyta</taxon>
        <taxon>Tracheophyta</taxon>
        <taxon>Spermatophyta</taxon>
        <taxon>Magnoliopsida</taxon>
        <taxon>eudicotyledons</taxon>
        <taxon>Gunneridae</taxon>
        <taxon>Pentapetalae</taxon>
        <taxon>rosids</taxon>
        <taxon>fabids</taxon>
        <taxon>Rosales</taxon>
        <taxon>Rosaceae</taxon>
        <taxon>Rosoideae</taxon>
        <taxon>Rosoideae incertae sedis</taxon>
        <taxon>Rosa</taxon>
    </lineage>
</organism>
<dbReference type="EMBL" id="PDCK01000045">
    <property type="protein sequence ID" value="PRQ18561.1"/>
    <property type="molecule type" value="Genomic_DNA"/>
</dbReference>
<dbReference type="PROSITE" id="PS51450">
    <property type="entry name" value="LRR"/>
    <property type="match status" value="1"/>
</dbReference>
<feature type="signal peptide" evidence="13">
    <location>
        <begin position="1"/>
        <end position="26"/>
    </location>
</feature>
<dbReference type="SUPFAM" id="SSF52058">
    <property type="entry name" value="L domain-like"/>
    <property type="match status" value="2"/>
</dbReference>
<keyword evidence="7" id="KW-0677">Repeat</keyword>
<evidence type="ECO:0000313" key="16">
    <source>
        <dbReference type="EMBL" id="PRQ18561.1"/>
    </source>
</evidence>
<keyword evidence="11" id="KW-0325">Glycoprotein</keyword>
<dbReference type="GO" id="GO:0005886">
    <property type="term" value="C:plasma membrane"/>
    <property type="evidence" value="ECO:0007669"/>
    <property type="project" value="UniProtKB-SubCell"/>
</dbReference>
<dbReference type="PANTHER" id="PTHR48063">
    <property type="entry name" value="LRR RECEPTOR-LIKE KINASE"/>
    <property type="match status" value="1"/>
</dbReference>
<protein>
    <submittedName>
        <fullName evidence="16">Putative non-specific serine/threonine protein kinase</fullName>
        <ecNumber evidence="16">2.7.11.1</ecNumber>
    </submittedName>
</protein>
<evidence type="ECO:0000256" key="8">
    <source>
        <dbReference type="ARBA" id="ARBA00022989"/>
    </source>
</evidence>
<dbReference type="EC" id="2.7.11.1" evidence="16"/>
<keyword evidence="16" id="KW-0808">Transferase</keyword>
<comment type="subcellular location">
    <subcellularLocation>
        <location evidence="1">Cell membrane</location>
        <topology evidence="1">Single-pass type I membrane protein</topology>
    </subcellularLocation>
</comment>
<dbReference type="PANTHER" id="PTHR48063:SF101">
    <property type="entry name" value="LRR RECEPTOR-LIKE SERINE_THREONINE-PROTEIN KINASE FLS2"/>
    <property type="match status" value="1"/>
</dbReference>
<dbReference type="Pfam" id="PF08263">
    <property type="entry name" value="LRRNT_2"/>
    <property type="match status" value="1"/>
</dbReference>
<dbReference type="GO" id="GO:0004674">
    <property type="term" value="F:protein serine/threonine kinase activity"/>
    <property type="evidence" value="ECO:0007669"/>
    <property type="project" value="UniProtKB-KW"/>
</dbReference>
<keyword evidence="5 12" id="KW-0812">Transmembrane</keyword>
<keyword evidence="8 12" id="KW-1133">Transmembrane helix</keyword>
<keyword evidence="16" id="KW-0723">Serine/threonine-protein kinase</keyword>
<keyword evidence="3" id="KW-1003">Cell membrane</keyword>
<evidence type="ECO:0000256" key="10">
    <source>
        <dbReference type="ARBA" id="ARBA00023170"/>
    </source>
</evidence>
<dbReference type="PRINTS" id="PR00019">
    <property type="entry name" value="LEURICHRPT"/>
</dbReference>
<evidence type="ECO:0000259" key="14">
    <source>
        <dbReference type="Pfam" id="PF08263"/>
    </source>
</evidence>
<dbReference type="SUPFAM" id="SSF52047">
    <property type="entry name" value="RNI-like"/>
    <property type="match status" value="1"/>
</dbReference>
<dbReference type="FunFam" id="3.80.10.10:FF:000111">
    <property type="entry name" value="LRR receptor-like serine/threonine-protein kinase ERECTA"/>
    <property type="match status" value="1"/>
</dbReference>
<feature type="chain" id="PRO_5015165648" evidence="13">
    <location>
        <begin position="27"/>
        <end position="1025"/>
    </location>
</feature>
<name>A0A2P6P9F1_ROSCH</name>